<protein>
    <submittedName>
        <fullName evidence="2">Uncharacterized protein</fullName>
    </submittedName>
</protein>
<comment type="caution">
    <text evidence="2">The sequence shown here is derived from an EMBL/GenBank/DDBJ whole genome shotgun (WGS) entry which is preliminary data.</text>
</comment>
<reference evidence="2" key="1">
    <citation type="submission" date="2021-02" db="EMBL/GenBank/DDBJ databases">
        <title>First Annotated Genome of the Yellow-green Alga Tribonema minus.</title>
        <authorList>
            <person name="Mahan K.M."/>
        </authorList>
    </citation>
    <scope>NUCLEOTIDE SEQUENCE</scope>
    <source>
        <strain evidence="2">UTEX B ZZ1240</strain>
    </source>
</reference>
<feature type="compositionally biased region" description="Basic and acidic residues" evidence="1">
    <location>
        <begin position="8"/>
        <end position="22"/>
    </location>
</feature>
<dbReference type="AlphaFoldDB" id="A0A836CIG2"/>
<feature type="compositionally biased region" description="Low complexity" evidence="1">
    <location>
        <begin position="283"/>
        <end position="298"/>
    </location>
</feature>
<feature type="compositionally biased region" description="Gly residues" evidence="1">
    <location>
        <begin position="442"/>
        <end position="463"/>
    </location>
</feature>
<feature type="region of interest" description="Disordered" evidence="1">
    <location>
        <begin position="271"/>
        <end position="320"/>
    </location>
</feature>
<dbReference type="Proteomes" id="UP000664859">
    <property type="component" value="Unassembled WGS sequence"/>
</dbReference>
<evidence type="ECO:0000313" key="3">
    <source>
        <dbReference type="Proteomes" id="UP000664859"/>
    </source>
</evidence>
<sequence length="594" mass="61172">MQHHHRHTDASREASKISHDYSDSDDSSSDGSGGFVIEFDHDLFTKERAQLRASCSASGTAGRIQEKRHQNSTDFLPSWMAEEVDNEEVSKRQQVTEAVECPCTTAGGTVGTVAESNVLFIQVPAGPRSSTDYKETLPKRLSAPQTNSGTAAVHSADALLGTSLTCPSTATQEPSSPSAACAEHSHISRSVSCSGVASPATLATASAAAATPVTPAFSAALSLGPERTHPALPQSATGVSAAVQQRPGPPPPTVAPPPHTRLFVSLQPHIAQVESSPKQRSKAAAGPTTAAAAPTSAGRGNNCQDRGASPPPSPAAADRGAQSLSFLAATAVHTQRMKDAQERRRRLEAAPPSLPPDAAAPKVFRSTGSPYAVARIQERRHVVQHDQAAEPLQSWGTQAPVPVHAATSSASASVEVATIVDSTLEDLQASVMAMQRASAGGRVSGGGGACGGGGSGSGGGGGARPSHDVSARGDDVLEAAAEAAVRAQRKVSASVLAEQWEKEFGGHVRASEGGRALRAGADDNGLTCGHALPACCSSSFKRHTLAPGILQESNHLSSPLPRLAEAAALAVGNADKVTPDDWRQQRQPRFCLHT</sequence>
<accession>A0A836CIG2</accession>
<feature type="compositionally biased region" description="Basic and acidic residues" evidence="1">
    <location>
        <begin position="336"/>
        <end position="348"/>
    </location>
</feature>
<gene>
    <name evidence="2" type="ORF">JKP88DRAFT_268029</name>
</gene>
<evidence type="ECO:0000313" key="2">
    <source>
        <dbReference type="EMBL" id="KAG5186714.1"/>
    </source>
</evidence>
<dbReference type="EMBL" id="JAFCMP010000105">
    <property type="protein sequence ID" value="KAG5186714.1"/>
    <property type="molecule type" value="Genomic_DNA"/>
</dbReference>
<proteinExistence type="predicted"/>
<keyword evidence="3" id="KW-1185">Reference proteome</keyword>
<feature type="region of interest" description="Disordered" evidence="1">
    <location>
        <begin position="225"/>
        <end position="256"/>
    </location>
</feature>
<organism evidence="2 3">
    <name type="scientific">Tribonema minus</name>
    <dbReference type="NCBI Taxonomy" id="303371"/>
    <lineage>
        <taxon>Eukaryota</taxon>
        <taxon>Sar</taxon>
        <taxon>Stramenopiles</taxon>
        <taxon>Ochrophyta</taxon>
        <taxon>PX clade</taxon>
        <taxon>Xanthophyceae</taxon>
        <taxon>Tribonematales</taxon>
        <taxon>Tribonemataceae</taxon>
        <taxon>Tribonema</taxon>
    </lineage>
</organism>
<feature type="region of interest" description="Disordered" evidence="1">
    <location>
        <begin position="333"/>
        <end position="364"/>
    </location>
</feature>
<feature type="region of interest" description="Disordered" evidence="1">
    <location>
        <begin position="1"/>
        <end position="33"/>
    </location>
</feature>
<feature type="region of interest" description="Disordered" evidence="1">
    <location>
        <begin position="439"/>
        <end position="470"/>
    </location>
</feature>
<feature type="compositionally biased region" description="Pro residues" evidence="1">
    <location>
        <begin position="247"/>
        <end position="256"/>
    </location>
</feature>
<evidence type="ECO:0000256" key="1">
    <source>
        <dbReference type="SAM" id="MobiDB-lite"/>
    </source>
</evidence>
<name>A0A836CIG2_9STRA</name>